<organism evidence="1 2">
    <name type="scientific">Pagothenia borchgrevinki</name>
    <name type="common">Bald rockcod</name>
    <name type="synonym">Trematomus borchgrevinki</name>
    <dbReference type="NCBI Taxonomy" id="8213"/>
    <lineage>
        <taxon>Eukaryota</taxon>
        <taxon>Metazoa</taxon>
        <taxon>Chordata</taxon>
        <taxon>Craniata</taxon>
        <taxon>Vertebrata</taxon>
        <taxon>Euteleostomi</taxon>
        <taxon>Actinopterygii</taxon>
        <taxon>Neopterygii</taxon>
        <taxon>Teleostei</taxon>
        <taxon>Neoteleostei</taxon>
        <taxon>Acanthomorphata</taxon>
        <taxon>Eupercaria</taxon>
        <taxon>Perciformes</taxon>
        <taxon>Notothenioidei</taxon>
        <taxon>Nototheniidae</taxon>
        <taxon>Pagothenia</taxon>
    </lineage>
</organism>
<name>A0ABD2GM55_PAGBO</name>
<evidence type="ECO:0008006" key="3">
    <source>
        <dbReference type="Google" id="ProtNLM"/>
    </source>
</evidence>
<evidence type="ECO:0000313" key="2">
    <source>
        <dbReference type="Proteomes" id="UP001619887"/>
    </source>
</evidence>
<evidence type="ECO:0000313" key="1">
    <source>
        <dbReference type="EMBL" id="KAL3055206.1"/>
    </source>
</evidence>
<comment type="caution">
    <text evidence="1">The sequence shown here is derived from an EMBL/GenBank/DDBJ whole genome shotgun (WGS) entry which is preliminary data.</text>
</comment>
<keyword evidence="2" id="KW-1185">Reference proteome</keyword>
<accession>A0ABD2GM55</accession>
<dbReference type="EMBL" id="JBIYXZ010002077">
    <property type="protein sequence ID" value="KAL3055206.1"/>
    <property type="molecule type" value="Genomic_DNA"/>
</dbReference>
<gene>
    <name evidence="1" type="ORF">OYC64_017991</name>
</gene>
<protein>
    <recommendedName>
        <fullName evidence="3">Secreted protein</fullName>
    </recommendedName>
</protein>
<reference evidence="1 2" key="1">
    <citation type="journal article" date="2022" name="G3 (Bethesda)">
        <title>Evaluating Illumina-, Nanopore-, and PacBio-based genome assembly strategies with the bald notothen, Trematomus borchgrevinki.</title>
        <authorList>
            <person name="Rayamajhi N."/>
            <person name="Cheng C.C."/>
            <person name="Catchen J.M."/>
        </authorList>
    </citation>
    <scope>NUCLEOTIDE SEQUENCE [LARGE SCALE GENOMIC DNA]</scope>
    <source>
        <strain evidence="1">AGRC-2024</strain>
    </source>
</reference>
<sequence length="75" mass="8520">MSGLHLHSAVFCLFFSHKEENQHTVCQTGYAKKKEEIPPTRGYCENQDAADVFGFLNTISLTWVFQKGTWPVGIE</sequence>
<dbReference type="Proteomes" id="UP001619887">
    <property type="component" value="Unassembled WGS sequence"/>
</dbReference>
<proteinExistence type="predicted"/>
<dbReference type="AlphaFoldDB" id="A0ABD2GM55"/>
<reference evidence="1 2" key="2">
    <citation type="journal article" date="2024" name="G3 (Bethesda)">
        <title>The genome of the cryopelagic Antarctic bald notothen, Trematomus borchgrevinki.</title>
        <authorList>
            <person name="Rayamajhi N."/>
            <person name="Rivera-Colon A.G."/>
            <person name="Minhas B.F."/>
            <person name="Cheng C.C."/>
            <person name="Catchen J.M."/>
        </authorList>
    </citation>
    <scope>NUCLEOTIDE SEQUENCE [LARGE SCALE GENOMIC DNA]</scope>
    <source>
        <strain evidence="1">AGRC-2024</strain>
    </source>
</reference>